<sequence>MIPFDWEAAIGGSGPYMRGAGAALGAALVLVTVAGCSSVTDRGDAAAAVAVRMLTAAAERDAAAACALLGPDTLGELEQSADKPCAEAILAENLPQPGRVSASEVYGQRAQVRLSGDTVFLAVFPGGWRVVAAGCTARGEKPYDCVLQGG</sequence>
<reference evidence="1 2" key="1">
    <citation type="submission" date="2018-03" db="EMBL/GenBank/DDBJ databases">
        <title>Defining the species Micromonospora saelicesensis and Micromonospora noduli under the framework of genomics.</title>
        <authorList>
            <person name="Riesco R."/>
            <person name="Trujillo M.E."/>
        </authorList>
    </citation>
    <scope>NUCLEOTIDE SEQUENCE [LARGE SCALE GENOMIC DNA]</scope>
    <source>
        <strain evidence="1 2">MED15</strain>
    </source>
</reference>
<keyword evidence="2" id="KW-1185">Reference proteome</keyword>
<evidence type="ECO:0000313" key="1">
    <source>
        <dbReference type="EMBL" id="RAO25022.1"/>
    </source>
</evidence>
<gene>
    <name evidence="1" type="ORF">MED15_00780</name>
</gene>
<dbReference type="Proteomes" id="UP000249045">
    <property type="component" value="Unassembled WGS sequence"/>
</dbReference>
<protein>
    <recommendedName>
        <fullName evidence="3">Lipoprotein</fullName>
    </recommendedName>
</protein>
<accession>A0ABX9DBL7</accession>
<evidence type="ECO:0008006" key="3">
    <source>
        <dbReference type="Google" id="ProtNLM"/>
    </source>
</evidence>
<name>A0ABX9DBL7_9ACTN</name>
<proteinExistence type="predicted"/>
<evidence type="ECO:0000313" key="2">
    <source>
        <dbReference type="Proteomes" id="UP000249045"/>
    </source>
</evidence>
<comment type="caution">
    <text evidence="1">The sequence shown here is derived from an EMBL/GenBank/DDBJ whole genome shotgun (WGS) entry which is preliminary data.</text>
</comment>
<organism evidence="1 2">
    <name type="scientific">Micromonospora noduli</name>
    <dbReference type="NCBI Taxonomy" id="709876"/>
    <lineage>
        <taxon>Bacteria</taxon>
        <taxon>Bacillati</taxon>
        <taxon>Actinomycetota</taxon>
        <taxon>Actinomycetes</taxon>
        <taxon>Micromonosporales</taxon>
        <taxon>Micromonosporaceae</taxon>
        <taxon>Micromonospora</taxon>
    </lineage>
</organism>
<dbReference type="EMBL" id="PYAC01000001">
    <property type="protein sequence ID" value="RAO25022.1"/>
    <property type="molecule type" value="Genomic_DNA"/>
</dbReference>